<protein>
    <recommendedName>
        <fullName evidence="3">DUF2239 family protein</fullName>
    </recommendedName>
</protein>
<keyword evidence="2" id="KW-1185">Reference proteome</keyword>
<sequence length="207" mass="22536">MPEESSHAAGPPQAVSPFLRCTAFSGSDRVASGELRHVALKAKQAFDAYPERPLRVFDDRDARLLALPLELPAADLLAWLSRPQAGAAGPGRPRRPGRPKLGVVAREVTLLPEQWDWLSAQPGGASIALRRLVDAARAVTAAEDRRRAAQEAAYRFMQAIGGELAGREEAARALFAGDFHRFQAQLAAWPEDVREHAEWLATEAFVA</sequence>
<gene>
    <name evidence="1" type="ORF">EDC34_102179</name>
</gene>
<evidence type="ECO:0000313" key="1">
    <source>
        <dbReference type="EMBL" id="TCT25291.1"/>
    </source>
</evidence>
<dbReference type="EMBL" id="SMAP01000002">
    <property type="protein sequence ID" value="TCT25291.1"/>
    <property type="molecule type" value="Genomic_DNA"/>
</dbReference>
<dbReference type="Proteomes" id="UP000295414">
    <property type="component" value="Unassembled WGS sequence"/>
</dbReference>
<dbReference type="InterPro" id="IPR018715">
    <property type="entry name" value="DUF2239"/>
</dbReference>
<accession>A0A4R3N7K7</accession>
<reference evidence="1 2" key="1">
    <citation type="submission" date="2019-03" db="EMBL/GenBank/DDBJ databases">
        <title>Genomic Encyclopedia of Type Strains, Phase IV (KMG-IV): sequencing the most valuable type-strain genomes for metagenomic binning, comparative biology and taxonomic classification.</title>
        <authorList>
            <person name="Goeker M."/>
        </authorList>
    </citation>
    <scope>NUCLEOTIDE SEQUENCE [LARGE SCALE GENOMIC DNA]</scope>
    <source>
        <strain evidence="1 2">DSM 13605</strain>
    </source>
</reference>
<dbReference type="Pfam" id="PF09998">
    <property type="entry name" value="DUF2239"/>
    <property type="match status" value="1"/>
</dbReference>
<name>A0A4R3N7K7_9GAMM</name>
<proteinExistence type="predicted"/>
<dbReference type="AlphaFoldDB" id="A0A4R3N7K7"/>
<comment type="caution">
    <text evidence="1">The sequence shown here is derived from an EMBL/GenBank/DDBJ whole genome shotgun (WGS) entry which is preliminary data.</text>
</comment>
<organism evidence="1 2">
    <name type="scientific">Thermomonas haemolytica</name>
    <dbReference type="NCBI Taxonomy" id="141949"/>
    <lineage>
        <taxon>Bacteria</taxon>
        <taxon>Pseudomonadati</taxon>
        <taxon>Pseudomonadota</taxon>
        <taxon>Gammaproteobacteria</taxon>
        <taxon>Lysobacterales</taxon>
        <taxon>Lysobacteraceae</taxon>
        <taxon>Thermomonas</taxon>
    </lineage>
</organism>
<evidence type="ECO:0008006" key="3">
    <source>
        <dbReference type="Google" id="ProtNLM"/>
    </source>
</evidence>
<dbReference type="RefSeq" id="WP_240311046.1">
    <property type="nucleotide sequence ID" value="NZ_MSZW01000068.1"/>
</dbReference>
<evidence type="ECO:0000313" key="2">
    <source>
        <dbReference type="Proteomes" id="UP000295414"/>
    </source>
</evidence>